<dbReference type="InterPro" id="IPR006295">
    <property type="entry name" value="DNA_primase_DnaG"/>
</dbReference>
<evidence type="ECO:0000256" key="7">
    <source>
        <dbReference type="ARBA" id="ARBA00022771"/>
    </source>
</evidence>
<evidence type="ECO:0000256" key="14">
    <source>
        <dbReference type="PIRSR" id="PIRSR002811-1"/>
    </source>
</evidence>
<dbReference type="PANTHER" id="PTHR30313">
    <property type="entry name" value="DNA PRIMASE"/>
    <property type="match status" value="1"/>
</dbReference>
<keyword evidence="4 12" id="KW-0548">Nucleotidyltransferase</keyword>
<dbReference type="InterPro" id="IPR002694">
    <property type="entry name" value="Znf_CHC2"/>
</dbReference>
<dbReference type="InterPro" id="IPR050219">
    <property type="entry name" value="DnaG_primase"/>
</dbReference>
<dbReference type="GO" id="GO:0003677">
    <property type="term" value="F:DNA binding"/>
    <property type="evidence" value="ECO:0007669"/>
    <property type="project" value="UniProtKB-KW"/>
</dbReference>
<evidence type="ECO:0000256" key="1">
    <source>
        <dbReference type="ARBA" id="ARBA00022478"/>
    </source>
</evidence>
<dbReference type="GO" id="GO:1990077">
    <property type="term" value="C:primosome complex"/>
    <property type="evidence" value="ECO:0007669"/>
    <property type="project" value="UniProtKB-KW"/>
</dbReference>
<dbReference type="InterPro" id="IPR019475">
    <property type="entry name" value="DNA_primase_DnaB-bd"/>
</dbReference>
<dbReference type="Pfam" id="PF08275">
    <property type="entry name" value="DNAG_N"/>
    <property type="match status" value="1"/>
</dbReference>
<dbReference type="Gene3D" id="3.40.1360.10">
    <property type="match status" value="1"/>
</dbReference>
<evidence type="ECO:0000256" key="8">
    <source>
        <dbReference type="ARBA" id="ARBA00022833"/>
    </source>
</evidence>
<keyword evidence="6 12" id="KW-0479">Metal-binding</keyword>
<dbReference type="GO" id="GO:0003899">
    <property type="term" value="F:DNA-directed RNA polymerase activity"/>
    <property type="evidence" value="ECO:0007669"/>
    <property type="project" value="UniProtKB-UniRule"/>
</dbReference>
<dbReference type="GO" id="GO:0006269">
    <property type="term" value="P:DNA replication, synthesis of primer"/>
    <property type="evidence" value="ECO:0007669"/>
    <property type="project" value="UniProtKB-UniRule"/>
</dbReference>
<evidence type="ECO:0000256" key="11">
    <source>
        <dbReference type="ARBA" id="ARBA00023163"/>
    </source>
</evidence>
<dbReference type="InterPro" id="IPR036977">
    <property type="entry name" value="DNA_primase_Znf_CHC2"/>
</dbReference>
<dbReference type="SUPFAM" id="SSF57783">
    <property type="entry name" value="Zinc beta-ribbon"/>
    <property type="match status" value="1"/>
</dbReference>
<name>A0A7Y0L387_9FIRM</name>
<organism evidence="16 17">
    <name type="scientific">Sulfobacillus harzensis</name>
    <dbReference type="NCBI Taxonomy" id="2729629"/>
    <lineage>
        <taxon>Bacteria</taxon>
        <taxon>Bacillati</taxon>
        <taxon>Bacillota</taxon>
        <taxon>Clostridia</taxon>
        <taxon>Eubacteriales</taxon>
        <taxon>Clostridiales Family XVII. Incertae Sedis</taxon>
        <taxon>Sulfobacillus</taxon>
    </lineage>
</organism>
<evidence type="ECO:0000256" key="13">
    <source>
        <dbReference type="PIRNR" id="PIRNR002811"/>
    </source>
</evidence>
<dbReference type="InterPro" id="IPR034151">
    <property type="entry name" value="TOPRIM_DnaG_bac"/>
</dbReference>
<keyword evidence="17" id="KW-1185">Reference proteome</keyword>
<evidence type="ECO:0000256" key="5">
    <source>
        <dbReference type="ARBA" id="ARBA00022705"/>
    </source>
</evidence>
<feature type="domain" description="Toprim" evidence="15">
    <location>
        <begin position="254"/>
        <end position="335"/>
    </location>
</feature>
<dbReference type="PROSITE" id="PS50880">
    <property type="entry name" value="TOPRIM"/>
    <property type="match status" value="1"/>
</dbReference>
<comment type="similarity">
    <text evidence="12 13">Belongs to the DnaG primase family.</text>
</comment>
<evidence type="ECO:0000256" key="10">
    <source>
        <dbReference type="ARBA" id="ARBA00023125"/>
    </source>
</evidence>
<dbReference type="GO" id="GO:0008270">
    <property type="term" value="F:zinc ion binding"/>
    <property type="evidence" value="ECO:0007669"/>
    <property type="project" value="UniProtKB-UniRule"/>
</dbReference>
<feature type="zinc finger region" description="CHC2-type" evidence="12 14">
    <location>
        <begin position="40"/>
        <end position="64"/>
    </location>
</feature>
<comment type="catalytic activity">
    <reaction evidence="12">
        <text>ssDNA + n NTP = ssDNA/pppN(pN)n-1 hybrid + (n-1) diphosphate.</text>
        <dbReference type="EC" id="2.7.7.101"/>
    </reaction>
</comment>
<dbReference type="EMBL" id="JABBVZ010000003">
    <property type="protein sequence ID" value="NMP21069.1"/>
    <property type="molecule type" value="Genomic_DNA"/>
</dbReference>
<dbReference type="HAMAP" id="MF_00974">
    <property type="entry name" value="DNA_primase_DnaG"/>
    <property type="match status" value="1"/>
</dbReference>
<dbReference type="CDD" id="cd03364">
    <property type="entry name" value="TOPRIM_DnaG_primases"/>
    <property type="match status" value="1"/>
</dbReference>
<evidence type="ECO:0000256" key="12">
    <source>
        <dbReference type="HAMAP-Rule" id="MF_00974"/>
    </source>
</evidence>
<dbReference type="NCBIfam" id="TIGR01391">
    <property type="entry name" value="dnaG"/>
    <property type="match status" value="1"/>
</dbReference>
<accession>A0A7Y0L387</accession>
<gene>
    <name evidence="12 16" type="primary">dnaG</name>
    <name evidence="16" type="ORF">HIJ39_01690</name>
</gene>
<dbReference type="PIRSF" id="PIRSF002811">
    <property type="entry name" value="DnaG"/>
    <property type="match status" value="1"/>
</dbReference>
<dbReference type="Pfam" id="PF13155">
    <property type="entry name" value="Toprim_2"/>
    <property type="match status" value="1"/>
</dbReference>
<dbReference type="EC" id="2.7.7.101" evidence="12"/>
<dbReference type="SMART" id="SM00493">
    <property type="entry name" value="TOPRIM"/>
    <property type="match status" value="1"/>
</dbReference>
<keyword evidence="10 12" id="KW-0238">DNA-binding</keyword>
<dbReference type="Pfam" id="PF10410">
    <property type="entry name" value="DnaB_bind"/>
    <property type="match status" value="1"/>
</dbReference>
<keyword evidence="7 12" id="KW-0863">Zinc-finger</keyword>
<keyword evidence="1 12" id="KW-0240">DNA-directed RNA polymerase</keyword>
<dbReference type="Pfam" id="PF01807">
    <property type="entry name" value="Zn_ribbon_DnaG"/>
    <property type="match status" value="1"/>
</dbReference>
<comment type="domain">
    <text evidence="12">Contains an N-terminal zinc-binding domain, a central core domain that contains the primase activity, and a C-terminal DnaB-binding domain.</text>
</comment>
<comment type="subunit">
    <text evidence="12">Monomer. Interacts with DnaB.</text>
</comment>
<dbReference type="FunFam" id="3.90.580.10:FF:000001">
    <property type="entry name" value="DNA primase"/>
    <property type="match status" value="1"/>
</dbReference>
<evidence type="ECO:0000259" key="15">
    <source>
        <dbReference type="PROSITE" id="PS50880"/>
    </source>
</evidence>
<dbReference type="InterPro" id="IPR006171">
    <property type="entry name" value="TOPRIM_dom"/>
</dbReference>
<dbReference type="GO" id="GO:0000428">
    <property type="term" value="C:DNA-directed RNA polymerase complex"/>
    <property type="evidence" value="ECO:0007669"/>
    <property type="project" value="UniProtKB-KW"/>
</dbReference>
<dbReference type="PANTHER" id="PTHR30313:SF2">
    <property type="entry name" value="DNA PRIMASE"/>
    <property type="match status" value="1"/>
</dbReference>
<evidence type="ECO:0000256" key="6">
    <source>
        <dbReference type="ARBA" id="ARBA00022723"/>
    </source>
</evidence>
<evidence type="ECO:0000313" key="17">
    <source>
        <dbReference type="Proteomes" id="UP000533476"/>
    </source>
</evidence>
<dbReference type="InterPro" id="IPR037068">
    <property type="entry name" value="DNA_primase_core_N_sf"/>
</dbReference>
<keyword evidence="11 12" id="KW-0804">Transcription</keyword>
<evidence type="ECO:0000313" key="16">
    <source>
        <dbReference type="EMBL" id="NMP21069.1"/>
    </source>
</evidence>
<dbReference type="GO" id="GO:0005737">
    <property type="term" value="C:cytoplasm"/>
    <property type="evidence" value="ECO:0007669"/>
    <property type="project" value="TreeGrafter"/>
</dbReference>
<keyword evidence="2 12" id="KW-0639">Primosome</keyword>
<dbReference type="InterPro" id="IPR013264">
    <property type="entry name" value="DNAG_N"/>
</dbReference>
<dbReference type="Gene3D" id="3.90.580.10">
    <property type="entry name" value="Zinc finger, CHC2-type domain"/>
    <property type="match status" value="1"/>
</dbReference>
<dbReference type="Proteomes" id="UP000533476">
    <property type="component" value="Unassembled WGS sequence"/>
</dbReference>
<proteinExistence type="inferred from homology"/>
<evidence type="ECO:0000256" key="4">
    <source>
        <dbReference type="ARBA" id="ARBA00022695"/>
    </source>
</evidence>
<comment type="function">
    <text evidence="12 13">RNA polymerase that catalyzes the synthesis of short RNA molecules used as primers for DNA polymerase during DNA replication.</text>
</comment>
<keyword evidence="9" id="KW-0460">Magnesium</keyword>
<comment type="caution">
    <text evidence="16">The sequence shown here is derived from an EMBL/GenBank/DDBJ whole genome shotgun (WGS) entry which is preliminary data.</text>
</comment>
<sequence length="580" mass="64988">MPYESRQAWIDSVRQAVDIVAVVGRHVSLKKKGRHWWGLCPFHAEKTPSFSVDAEQQLYYCFGCHQGGTVFTFLMHVEGREFRHVVESLAEEAGIPIPSDGQAPRDPYQRLRAVLEWTQEYFRENFGRHANVVKPYLQQRGTDAASVEKFQLGYAPDGWQGLIDRLKRRGVGLDEMVEAGVAVSRDQGGAYDRWRGRLMFPIWDNEGRVVAFGGRALGEGQQPKYLNSPETPLFHKGQLLYAGHLARPLWRKGKAALIVEGYFDVLACHQAGLGQAVAALGTALTDVHARYLARYCDEVDLLLDGDAAGQEAMRRAYLILAGAGLRVNRIVLPDGVKDPGEFIVRGGSKALLEAYQQKVPYVEAEIQRIGRMPGLMSPRGRAEAVKGLKPLVQAVKDPVEQAGYVELIARTLRVQPRILSQSLGVVQEVQHTIGKNRHNMEVTAFVKRSVPPLEVRLLLALKNHPDQIERVKRALPEWAQDPAIQFLLAVLQAGDAEGVAWDRADSRAESLWVAMGQYHEPDGGIPAIDDLVEAFERRETERRWQGLQERARQGDTSPELMEEIRRLSGRIAQMQVRKEG</sequence>
<comment type="cofactor">
    <cofactor evidence="12 13 14">
        <name>Zn(2+)</name>
        <dbReference type="ChEBI" id="CHEBI:29105"/>
    </cofactor>
    <text evidence="12 13 14">Binds 1 zinc ion per monomer.</text>
</comment>
<dbReference type="AlphaFoldDB" id="A0A7Y0L387"/>
<dbReference type="SMART" id="SM00400">
    <property type="entry name" value="ZnF_CHCC"/>
    <property type="match status" value="1"/>
</dbReference>
<dbReference type="InterPro" id="IPR030846">
    <property type="entry name" value="DnaG_bac"/>
</dbReference>
<keyword evidence="3 12" id="KW-0808">Transferase</keyword>
<dbReference type="RefSeq" id="WP_169096029.1">
    <property type="nucleotide sequence ID" value="NZ_JABBVZ010000003.1"/>
</dbReference>
<evidence type="ECO:0000256" key="2">
    <source>
        <dbReference type="ARBA" id="ARBA00022515"/>
    </source>
</evidence>
<dbReference type="Gene3D" id="3.90.980.10">
    <property type="entry name" value="DNA primase, catalytic core, N-terminal domain"/>
    <property type="match status" value="1"/>
</dbReference>
<keyword evidence="8 12" id="KW-0862">Zinc</keyword>
<protein>
    <recommendedName>
        <fullName evidence="12 13">DNA primase</fullName>
        <ecNumber evidence="12">2.7.7.101</ecNumber>
    </recommendedName>
</protein>
<keyword evidence="5 12" id="KW-0235">DNA replication</keyword>
<evidence type="ECO:0000256" key="3">
    <source>
        <dbReference type="ARBA" id="ARBA00022679"/>
    </source>
</evidence>
<reference evidence="16 17" key="1">
    <citation type="submission" date="2020-04" db="EMBL/GenBank/DDBJ databases">
        <authorList>
            <person name="Zhang R."/>
            <person name="Schippers A."/>
        </authorList>
    </citation>
    <scope>NUCLEOTIDE SEQUENCE [LARGE SCALE GENOMIC DNA]</scope>
    <source>
        <strain evidence="16 17">DSM 109850</strain>
    </source>
</reference>
<dbReference type="SUPFAM" id="SSF56731">
    <property type="entry name" value="DNA primase core"/>
    <property type="match status" value="1"/>
</dbReference>
<evidence type="ECO:0000256" key="9">
    <source>
        <dbReference type="ARBA" id="ARBA00022842"/>
    </source>
</evidence>